<evidence type="ECO:0000256" key="2">
    <source>
        <dbReference type="ARBA" id="ARBA00022729"/>
    </source>
</evidence>
<evidence type="ECO:0000313" key="5">
    <source>
        <dbReference type="EMBL" id="KUG02738.1"/>
    </source>
</evidence>
<dbReference type="SMART" id="SM00062">
    <property type="entry name" value="PBPb"/>
    <property type="match status" value="1"/>
</dbReference>
<dbReference type="SUPFAM" id="SSF53850">
    <property type="entry name" value="Periplasmic binding protein-like II"/>
    <property type="match status" value="1"/>
</dbReference>
<accession>A0A0W8E289</accession>
<keyword evidence="2" id="KW-0732">Signal</keyword>
<comment type="subcellular location">
    <subcellularLocation>
        <location evidence="1">Cell envelope</location>
    </subcellularLocation>
</comment>
<dbReference type="InterPro" id="IPR018313">
    <property type="entry name" value="SBP_3_CS"/>
</dbReference>
<evidence type="ECO:0000259" key="3">
    <source>
        <dbReference type="SMART" id="SM00062"/>
    </source>
</evidence>
<dbReference type="SMART" id="SM00079">
    <property type="entry name" value="PBPe"/>
    <property type="match status" value="1"/>
</dbReference>
<dbReference type="CDD" id="cd13624">
    <property type="entry name" value="PBP2_Arg_Lys_His"/>
    <property type="match status" value="1"/>
</dbReference>
<evidence type="ECO:0000259" key="4">
    <source>
        <dbReference type="SMART" id="SM00079"/>
    </source>
</evidence>
<organism evidence="5">
    <name type="scientific">hydrocarbon metagenome</name>
    <dbReference type="NCBI Taxonomy" id="938273"/>
    <lineage>
        <taxon>unclassified sequences</taxon>
        <taxon>metagenomes</taxon>
        <taxon>ecological metagenomes</taxon>
    </lineage>
</organism>
<dbReference type="Pfam" id="PF00497">
    <property type="entry name" value="SBP_bac_3"/>
    <property type="match status" value="1"/>
</dbReference>
<evidence type="ECO:0000256" key="1">
    <source>
        <dbReference type="ARBA" id="ARBA00004196"/>
    </source>
</evidence>
<dbReference type="GO" id="GO:0016020">
    <property type="term" value="C:membrane"/>
    <property type="evidence" value="ECO:0007669"/>
    <property type="project" value="InterPro"/>
</dbReference>
<dbReference type="PROSITE" id="PS51257">
    <property type="entry name" value="PROKAR_LIPOPROTEIN"/>
    <property type="match status" value="1"/>
</dbReference>
<name>A0A0W8E289_9ZZZZ</name>
<dbReference type="PANTHER" id="PTHR35936:SF38">
    <property type="entry name" value="GLUTAMINE-BINDING PERIPLASMIC PROTEIN"/>
    <property type="match status" value="1"/>
</dbReference>
<dbReference type="GO" id="GO:0030313">
    <property type="term" value="C:cell envelope"/>
    <property type="evidence" value="ECO:0007669"/>
    <property type="project" value="UniProtKB-SubCell"/>
</dbReference>
<dbReference type="EMBL" id="LNQE01001910">
    <property type="protein sequence ID" value="KUG02738.1"/>
    <property type="molecule type" value="Genomic_DNA"/>
</dbReference>
<dbReference type="InterPro" id="IPR001638">
    <property type="entry name" value="Solute-binding_3/MltF_N"/>
</dbReference>
<dbReference type="Gene3D" id="3.40.190.10">
    <property type="entry name" value="Periplasmic binding protein-like II"/>
    <property type="match status" value="2"/>
</dbReference>
<dbReference type="PANTHER" id="PTHR35936">
    <property type="entry name" value="MEMBRANE-BOUND LYTIC MUREIN TRANSGLYCOSYLASE F"/>
    <property type="match status" value="1"/>
</dbReference>
<reference evidence="5" key="1">
    <citation type="journal article" date="2015" name="Proc. Natl. Acad. Sci. U.S.A.">
        <title>Networks of energetic and metabolic interactions define dynamics in microbial communities.</title>
        <authorList>
            <person name="Embree M."/>
            <person name="Liu J.K."/>
            <person name="Al-Bassam M.M."/>
            <person name="Zengler K."/>
        </authorList>
    </citation>
    <scope>NUCLEOTIDE SEQUENCE</scope>
</reference>
<dbReference type="AlphaFoldDB" id="A0A0W8E289"/>
<dbReference type="InterPro" id="IPR001320">
    <property type="entry name" value="Iontro_rcpt_C"/>
</dbReference>
<feature type="domain" description="Ionotropic glutamate receptor C-terminal" evidence="4">
    <location>
        <begin position="43"/>
        <end position="267"/>
    </location>
</feature>
<comment type="caution">
    <text evidence="5">The sequence shown here is derived from an EMBL/GenBank/DDBJ whole genome shotgun (WGS) entry which is preliminary data.</text>
</comment>
<sequence>MKKFLSLLLIAMLAIGMLAVAGCGGNEEPAKDDPAAGQPAITKLVVGSETAYAPFEMVDDKTGDYIGFDMDIIKAIGEAMGVEVEIRSMEFTALIPALQNGQIDCAISAMSITEERAQVVDFSDSYFDAGLIIAVATGTEGIETMDDLKGKVLAAQIGTIGADACVAVKAEDPATVVKTYDHVGEAFMELQKGGADAVVNDMPVTAYYVKTEASDKVKMVGEVFQADDHYGMPVQKGDTETITLLNEGLAKIKADGTYDEIYAKWFE</sequence>
<protein>
    <submittedName>
        <fullName evidence="5">Glutamine abc transporter, periplasmic glutamine-binding protein</fullName>
    </submittedName>
</protein>
<proteinExistence type="predicted"/>
<gene>
    <name evidence="5" type="ORF">ASZ90_019874</name>
</gene>
<dbReference type="GO" id="GO:0015276">
    <property type="term" value="F:ligand-gated monoatomic ion channel activity"/>
    <property type="evidence" value="ECO:0007669"/>
    <property type="project" value="InterPro"/>
</dbReference>
<dbReference type="PROSITE" id="PS01039">
    <property type="entry name" value="SBP_BACTERIAL_3"/>
    <property type="match status" value="1"/>
</dbReference>
<feature type="domain" description="Solute-binding protein family 3/N-terminal" evidence="3">
    <location>
        <begin position="43"/>
        <end position="267"/>
    </location>
</feature>